<comment type="caution">
    <text evidence="2">The sequence shown here is derived from an EMBL/GenBank/DDBJ whole genome shotgun (WGS) entry which is preliminary data.</text>
</comment>
<organism evidence="2 3">
    <name type="scientific">Rhodotorula toruloides</name>
    <name type="common">Yeast</name>
    <name type="synonym">Rhodosporidium toruloides</name>
    <dbReference type="NCBI Taxonomy" id="5286"/>
    <lineage>
        <taxon>Eukaryota</taxon>
        <taxon>Fungi</taxon>
        <taxon>Dikarya</taxon>
        <taxon>Basidiomycota</taxon>
        <taxon>Pucciniomycotina</taxon>
        <taxon>Microbotryomycetes</taxon>
        <taxon>Sporidiobolales</taxon>
        <taxon>Sporidiobolaceae</taxon>
        <taxon>Rhodotorula</taxon>
    </lineage>
</organism>
<feature type="compositionally biased region" description="Basic residues" evidence="1">
    <location>
        <begin position="222"/>
        <end position="235"/>
    </location>
</feature>
<reference evidence="2 3" key="1">
    <citation type="submission" date="2019-07" db="EMBL/GenBank/DDBJ databases">
        <title>Rhodotorula toruloides NBRC10032 genome sequencing.</title>
        <authorList>
            <person name="Shida Y."/>
            <person name="Takaku H."/>
            <person name="Ogasawara W."/>
            <person name="Mori K."/>
        </authorList>
    </citation>
    <scope>NUCLEOTIDE SEQUENCE [LARGE SCALE GENOMIC DNA]</scope>
    <source>
        <strain evidence="2 3">NBRC10032</strain>
    </source>
</reference>
<name>A0A511KMY6_RHOTO</name>
<feature type="compositionally biased region" description="Basic and acidic residues" evidence="1">
    <location>
        <begin position="352"/>
        <end position="361"/>
    </location>
</feature>
<dbReference type="EMBL" id="BJWK01000016">
    <property type="protein sequence ID" value="GEM11707.1"/>
    <property type="molecule type" value="Genomic_DNA"/>
</dbReference>
<dbReference type="Proteomes" id="UP000321518">
    <property type="component" value="Unassembled WGS sequence"/>
</dbReference>
<feature type="region of interest" description="Disordered" evidence="1">
    <location>
        <begin position="407"/>
        <end position="429"/>
    </location>
</feature>
<proteinExistence type="predicted"/>
<evidence type="ECO:0000313" key="3">
    <source>
        <dbReference type="Proteomes" id="UP000321518"/>
    </source>
</evidence>
<feature type="region of interest" description="Disordered" evidence="1">
    <location>
        <begin position="213"/>
        <end position="251"/>
    </location>
</feature>
<protein>
    <recommendedName>
        <fullName evidence="4">Proteophosphoglycan ppg4</fullName>
    </recommendedName>
</protein>
<dbReference type="OrthoDB" id="2525607at2759"/>
<feature type="region of interest" description="Disordered" evidence="1">
    <location>
        <begin position="600"/>
        <end position="622"/>
    </location>
</feature>
<evidence type="ECO:0008006" key="4">
    <source>
        <dbReference type="Google" id="ProtNLM"/>
    </source>
</evidence>
<sequence>MSARQSFEVGSQWPLYAPEAYFELRMLRYAVERGFQPHKLVKKRQDKHRSPRVYEIGCSHPDCPFSVTLHNSTKLAECITTDVNLVHNHPFIVADGTASKTVEKAAGKVMAAAKAELKASCAPADYREGFEKEEAKDVLLPSCEQECVLWDLRDVWGEGRARELEKAFREEGLLAHDYPNPSTFDGPHPLTGPREKRLTNCVVKALVKVDLESQKPGDDRQLRRRKPGAPKKRFPKNSSAEDDQEMSVQGKRRAIHITPPTIPPFLHSTKNWDLQALEQSLETYTCASGFSTKKHSSDSPRLTYSCTVASCGWQIVLKPQFGLQGWLLDGKASDFAHRHEAGPGNGKVQTTVEKKKPENHSDPSTFRLPDKYKLPVRKIAVESVAVRYEDGPDDEIFAVDPRVLPRTRQKHTPQPGRGKAIQPAFVPAPTLDDTEDDVQEKRLHTFVAQPSTPDSPYCAVGAVVPPAQPCFVEYSQPASWYGYSPQQCMSYFPPGQYAPPVLQTPAYTQAAVPYSPYPAPLSQPVQPAALEEYLANLDPQSLFNYSTYAPVLRRAGVNDGAQLERIAEAHLDKVEKVLKRSDNIDELILEAFIDDLKERVEEKQARSRRSEAPLWCKESESQ</sequence>
<evidence type="ECO:0000313" key="2">
    <source>
        <dbReference type="EMBL" id="GEM11707.1"/>
    </source>
</evidence>
<accession>A0A511KMY6</accession>
<evidence type="ECO:0000256" key="1">
    <source>
        <dbReference type="SAM" id="MobiDB-lite"/>
    </source>
</evidence>
<feature type="region of interest" description="Disordered" evidence="1">
    <location>
        <begin position="337"/>
        <end position="368"/>
    </location>
</feature>
<gene>
    <name evidence="2" type="ORF">Rt10032_c16g5724</name>
</gene>
<dbReference type="AlphaFoldDB" id="A0A511KMY6"/>